<feature type="transmembrane region" description="Helical" evidence="6">
    <location>
        <begin position="135"/>
        <end position="152"/>
    </location>
</feature>
<evidence type="ECO:0000256" key="5">
    <source>
        <dbReference type="ARBA" id="ARBA00023136"/>
    </source>
</evidence>
<keyword evidence="4 6" id="KW-1133">Transmembrane helix</keyword>
<dbReference type="Pfam" id="PF07690">
    <property type="entry name" value="MFS_1"/>
    <property type="match status" value="1"/>
</dbReference>
<sequence length="547" mass="59761">MDDHDNNDASSSSAAESARLLGEYIEMDDMNGRQSKHEFQSTFTGAENLDDIGDAPGAQALWEATAVDPVLAKKMALVNEAIDQIGMTGWHWKLFFLNGFGYFVDSLLVVCQSIAMPAVTQEYGSPDNKLKGIALASQIGLLVGAAVWGFSADVIGRRLAFNSSLFICAVFVLIAGGMPDYISFATMVAIYSAAAGGGYIIDATNLFEFLPRSHAWLVTFMGIWVPLGYGVTGLFAWAYMSNFSCESTVPIGECPRSQNWGWRYLHFTAGGLVLALSIIRVFLIKMVHTPRWLVSQNRDDEVYHQLIQVSEKYSRPFDLELETLRSQGRVLHTEKSAWSSLRLHRHFSGLFETRALAYSTTIIIANWFVIGTVGPLYQAFLPYYLASRGAKVGDGSNYTTWRNYAINQAVGLIGPVIAGVLIEVPRLGRRGTLAVGAAITTAFQFAYTQIKTPAQNIGVSSAITASSNIYWAVIYHYTPEILPSAHRATGYGVCTVMNRVGGIVGVLVGSYADVETTAPLFVCASLFALLIVLSMMLPFETQGKRSL</sequence>
<dbReference type="PROSITE" id="PS50850">
    <property type="entry name" value="MFS"/>
    <property type="match status" value="1"/>
</dbReference>
<dbReference type="PANTHER" id="PTHR23511">
    <property type="entry name" value="SYNAPTIC VESICLE GLYCOPROTEIN 2"/>
    <property type="match status" value="1"/>
</dbReference>
<dbReference type="GO" id="GO:0022857">
    <property type="term" value="F:transmembrane transporter activity"/>
    <property type="evidence" value="ECO:0007669"/>
    <property type="project" value="InterPro"/>
</dbReference>
<feature type="transmembrane region" description="Helical" evidence="6">
    <location>
        <begin position="94"/>
        <end position="115"/>
    </location>
</feature>
<dbReference type="SUPFAM" id="SSF103473">
    <property type="entry name" value="MFS general substrate transporter"/>
    <property type="match status" value="1"/>
</dbReference>
<evidence type="ECO:0000256" key="6">
    <source>
        <dbReference type="SAM" id="Phobius"/>
    </source>
</evidence>
<evidence type="ECO:0000259" key="7">
    <source>
        <dbReference type="PROSITE" id="PS50850"/>
    </source>
</evidence>
<evidence type="ECO:0000313" key="8">
    <source>
        <dbReference type="EMBL" id="KXT08171.1"/>
    </source>
</evidence>
<evidence type="ECO:0000256" key="3">
    <source>
        <dbReference type="ARBA" id="ARBA00022692"/>
    </source>
</evidence>
<feature type="transmembrane region" description="Helical" evidence="6">
    <location>
        <begin position="159"/>
        <end position="178"/>
    </location>
</feature>
<organism evidence="8 9">
    <name type="scientific">Pseudocercospora musae</name>
    <dbReference type="NCBI Taxonomy" id="113226"/>
    <lineage>
        <taxon>Eukaryota</taxon>
        <taxon>Fungi</taxon>
        <taxon>Dikarya</taxon>
        <taxon>Ascomycota</taxon>
        <taxon>Pezizomycotina</taxon>
        <taxon>Dothideomycetes</taxon>
        <taxon>Dothideomycetidae</taxon>
        <taxon>Mycosphaerellales</taxon>
        <taxon>Mycosphaerellaceae</taxon>
        <taxon>Pseudocercospora</taxon>
    </lineage>
</organism>
<feature type="domain" description="Major facilitator superfamily (MFS) profile" evidence="7">
    <location>
        <begin position="94"/>
        <end position="542"/>
    </location>
</feature>
<feature type="transmembrane region" description="Helical" evidence="6">
    <location>
        <begin position="456"/>
        <end position="478"/>
    </location>
</feature>
<dbReference type="Proteomes" id="UP000073492">
    <property type="component" value="Unassembled WGS sequence"/>
</dbReference>
<feature type="transmembrane region" description="Helical" evidence="6">
    <location>
        <begin position="260"/>
        <end position="283"/>
    </location>
</feature>
<dbReference type="CDD" id="cd17316">
    <property type="entry name" value="MFS_SV2_like"/>
    <property type="match status" value="1"/>
</dbReference>
<dbReference type="Gene3D" id="1.20.1250.20">
    <property type="entry name" value="MFS general substrate transporter like domains"/>
    <property type="match status" value="1"/>
</dbReference>
<keyword evidence="9" id="KW-1185">Reference proteome</keyword>
<name>A0A139I0A5_9PEZI</name>
<dbReference type="GO" id="GO:0016020">
    <property type="term" value="C:membrane"/>
    <property type="evidence" value="ECO:0007669"/>
    <property type="project" value="UniProtKB-SubCell"/>
</dbReference>
<dbReference type="EMBL" id="LFZO01000480">
    <property type="protein sequence ID" value="KXT08171.1"/>
    <property type="molecule type" value="Genomic_DNA"/>
</dbReference>
<evidence type="ECO:0000313" key="9">
    <source>
        <dbReference type="Proteomes" id="UP000073492"/>
    </source>
</evidence>
<feature type="transmembrane region" description="Helical" evidence="6">
    <location>
        <begin position="490"/>
        <end position="512"/>
    </location>
</feature>
<proteinExistence type="predicted"/>
<comment type="caution">
    <text evidence="8">The sequence shown here is derived from an EMBL/GenBank/DDBJ whole genome shotgun (WGS) entry which is preliminary data.</text>
</comment>
<feature type="transmembrane region" description="Helical" evidence="6">
    <location>
        <begin position="215"/>
        <end position="240"/>
    </location>
</feature>
<keyword evidence="2" id="KW-0813">Transport</keyword>
<dbReference type="InterPro" id="IPR020846">
    <property type="entry name" value="MFS_dom"/>
</dbReference>
<feature type="transmembrane region" description="Helical" evidence="6">
    <location>
        <begin position="404"/>
        <end position="424"/>
    </location>
</feature>
<dbReference type="PANTHER" id="PTHR23511:SF4">
    <property type="entry name" value="MAJOR FACILITATOR SUPERFAMILY (MFS) PROFILE DOMAIN-CONTAINING PROTEIN"/>
    <property type="match status" value="1"/>
</dbReference>
<evidence type="ECO:0000256" key="2">
    <source>
        <dbReference type="ARBA" id="ARBA00022448"/>
    </source>
</evidence>
<evidence type="ECO:0000256" key="4">
    <source>
        <dbReference type="ARBA" id="ARBA00022989"/>
    </source>
</evidence>
<gene>
    <name evidence="8" type="ORF">AC579_10168</name>
</gene>
<protein>
    <recommendedName>
        <fullName evidence="7">Major facilitator superfamily (MFS) profile domain-containing protein</fullName>
    </recommendedName>
</protein>
<feature type="transmembrane region" description="Helical" evidence="6">
    <location>
        <begin position="518"/>
        <end position="539"/>
    </location>
</feature>
<keyword evidence="5 6" id="KW-0472">Membrane</keyword>
<dbReference type="OrthoDB" id="5141738at2759"/>
<reference evidence="8 9" key="1">
    <citation type="submission" date="2015-07" db="EMBL/GenBank/DDBJ databases">
        <title>Comparative genomics of the Sigatoka disease complex on banana suggests a link between parallel evolutionary changes in Pseudocercospora fijiensis and Pseudocercospora eumusae and increased virulence on the banana host.</title>
        <authorList>
            <person name="Chang T.-C."/>
            <person name="Salvucci A."/>
            <person name="Crous P.W."/>
            <person name="Stergiopoulos I."/>
        </authorList>
    </citation>
    <scope>NUCLEOTIDE SEQUENCE [LARGE SCALE GENOMIC DNA]</scope>
    <source>
        <strain evidence="8 9">CBS 116634</strain>
    </source>
</reference>
<dbReference type="InterPro" id="IPR036259">
    <property type="entry name" value="MFS_trans_sf"/>
</dbReference>
<feature type="transmembrane region" description="Helical" evidence="6">
    <location>
        <begin position="184"/>
        <end position="203"/>
    </location>
</feature>
<dbReference type="InterPro" id="IPR011701">
    <property type="entry name" value="MFS"/>
</dbReference>
<evidence type="ECO:0000256" key="1">
    <source>
        <dbReference type="ARBA" id="ARBA00004141"/>
    </source>
</evidence>
<accession>A0A139I0A5</accession>
<feature type="transmembrane region" description="Helical" evidence="6">
    <location>
        <begin position="355"/>
        <end position="377"/>
    </location>
</feature>
<keyword evidence="3 6" id="KW-0812">Transmembrane</keyword>
<dbReference type="AlphaFoldDB" id="A0A139I0A5"/>
<comment type="subcellular location">
    <subcellularLocation>
        <location evidence="1">Membrane</location>
        <topology evidence="1">Multi-pass membrane protein</topology>
    </subcellularLocation>
</comment>